<evidence type="ECO:0000259" key="22">
    <source>
        <dbReference type="PROSITE" id="PS51296"/>
    </source>
</evidence>
<dbReference type="Pfam" id="PF00355">
    <property type="entry name" value="Rieske"/>
    <property type="match status" value="1"/>
</dbReference>
<dbReference type="InterPro" id="IPR005805">
    <property type="entry name" value="Rieske_Fe-S_prot_C"/>
</dbReference>
<comment type="function">
    <text evidence="1">Iron-sulfur subunit of the cytochrome bc1 complex, an essential component of the respiratory electron transport chain required for ATP synthesis. The bc1 complex catalyzes the oxidation of menaquinol and the reduction of cytochrome c in the respiratory chain. The bc1 complex operates through a Q-cycle mechanism that couples electron transfer to generation of the proton gradient that drives ATP synthesis.</text>
</comment>
<evidence type="ECO:0000256" key="14">
    <source>
        <dbReference type="ARBA" id="ARBA00023004"/>
    </source>
</evidence>
<dbReference type="EMBL" id="WBKA01000002">
    <property type="protein sequence ID" value="KAB1632831.1"/>
    <property type="molecule type" value="Genomic_DNA"/>
</dbReference>
<evidence type="ECO:0000256" key="13">
    <source>
        <dbReference type="ARBA" id="ARBA00023002"/>
    </source>
</evidence>
<organism evidence="23 24">
    <name type="scientific">Pseudoclavibacter caeni</name>
    <dbReference type="NCBI Taxonomy" id="908846"/>
    <lineage>
        <taxon>Bacteria</taxon>
        <taxon>Bacillati</taxon>
        <taxon>Actinomycetota</taxon>
        <taxon>Actinomycetes</taxon>
        <taxon>Micrococcales</taxon>
        <taxon>Microbacteriaceae</taxon>
        <taxon>Pseudoclavibacter</taxon>
    </lineage>
</organism>
<feature type="transmembrane region" description="Helical" evidence="21">
    <location>
        <begin position="88"/>
        <end position="109"/>
    </location>
</feature>
<dbReference type="OrthoDB" id="9802613at2"/>
<dbReference type="Proteomes" id="UP000481339">
    <property type="component" value="Unassembled WGS sequence"/>
</dbReference>
<evidence type="ECO:0000256" key="5">
    <source>
        <dbReference type="ARBA" id="ARBA00022448"/>
    </source>
</evidence>
<evidence type="ECO:0000256" key="20">
    <source>
        <dbReference type="ARBA" id="ARBA00034078"/>
    </source>
</evidence>
<feature type="transmembrane region" description="Helical" evidence="21">
    <location>
        <begin position="52"/>
        <end position="73"/>
    </location>
</feature>
<dbReference type="GO" id="GO:0016705">
    <property type="term" value="F:oxidoreductase activity, acting on paired donors, with incorporation or reduction of molecular oxygen"/>
    <property type="evidence" value="ECO:0007669"/>
    <property type="project" value="UniProtKB-ARBA"/>
</dbReference>
<comment type="cofactor">
    <cofactor evidence="20">
        <name>[2Fe-2S] cluster</name>
        <dbReference type="ChEBI" id="CHEBI:190135"/>
    </cofactor>
</comment>
<dbReference type="PRINTS" id="PR00162">
    <property type="entry name" value="RIESKE"/>
</dbReference>
<accession>A0A7C8FY77</accession>
<keyword evidence="6" id="KW-1003">Cell membrane</keyword>
<dbReference type="Gene3D" id="2.102.10.10">
    <property type="entry name" value="Rieske [2Fe-2S] iron-sulphur domain"/>
    <property type="match status" value="1"/>
</dbReference>
<evidence type="ECO:0000256" key="15">
    <source>
        <dbReference type="ARBA" id="ARBA00023014"/>
    </source>
</evidence>
<keyword evidence="10" id="KW-0479">Metal-binding</keyword>
<evidence type="ECO:0000313" key="24">
    <source>
        <dbReference type="Proteomes" id="UP000481339"/>
    </source>
</evidence>
<keyword evidence="12 21" id="KW-1133">Transmembrane helix</keyword>
<keyword evidence="5" id="KW-0813">Transport</keyword>
<evidence type="ECO:0000256" key="8">
    <source>
        <dbReference type="ARBA" id="ARBA00022692"/>
    </source>
</evidence>
<evidence type="ECO:0000256" key="1">
    <source>
        <dbReference type="ARBA" id="ARBA00002494"/>
    </source>
</evidence>
<evidence type="ECO:0000256" key="7">
    <source>
        <dbReference type="ARBA" id="ARBA00022660"/>
    </source>
</evidence>
<evidence type="ECO:0000256" key="3">
    <source>
        <dbReference type="ARBA" id="ARBA00010651"/>
    </source>
</evidence>
<evidence type="ECO:0000256" key="21">
    <source>
        <dbReference type="SAM" id="Phobius"/>
    </source>
</evidence>
<dbReference type="AlphaFoldDB" id="A0A7C8FY77"/>
<keyword evidence="11" id="KW-0249">Electron transport</keyword>
<dbReference type="RefSeq" id="WP_158035753.1">
    <property type="nucleotide sequence ID" value="NZ_BAAAZV010000003.1"/>
</dbReference>
<evidence type="ECO:0000256" key="11">
    <source>
        <dbReference type="ARBA" id="ARBA00022982"/>
    </source>
</evidence>
<evidence type="ECO:0000256" key="9">
    <source>
        <dbReference type="ARBA" id="ARBA00022714"/>
    </source>
</evidence>
<dbReference type="SUPFAM" id="SSF50022">
    <property type="entry name" value="ISP domain"/>
    <property type="match status" value="1"/>
</dbReference>
<dbReference type="Pfam" id="PF19297">
    <property type="entry name" value="QcrA_N"/>
    <property type="match status" value="1"/>
</dbReference>
<sequence length="351" mass="38371">MSKNKNIPEETVHQTTAVVLEHGFTNPGVEPHEPERMTNKDAKAAKRAERQVTAWFLLSIVFTIAAIVAYIALPIRDNDMSSVHPNNLFLGLAVGFAFLSIGIGAVHYAKQLMPSHEMQEPRHEVRSSDEVREEAAEILHTANEESGIGRRTVLRRSLIGAAVVAPLPGVVMLRDLAPVSQGLVNPAEKLRHTIWGDKASLRLVQDPDGRPIKASDVQLGSAFHIIPENLNDIENHSQKIIEKAKAAVLLVRLPEDEIVSGAEDGYHGILAYSKICTHVGCPVALVEQHTHHLLCPCHQSTFDIADSAKVVFGPASRPLPQLPITVDSEGYLVSKGDFKAPVGPSFWEIEK</sequence>
<evidence type="ECO:0000313" key="23">
    <source>
        <dbReference type="EMBL" id="KAB1632831.1"/>
    </source>
</evidence>
<proteinExistence type="inferred from homology"/>
<evidence type="ECO:0000256" key="10">
    <source>
        <dbReference type="ARBA" id="ARBA00022723"/>
    </source>
</evidence>
<keyword evidence="13" id="KW-0560">Oxidoreductase</keyword>
<comment type="caution">
    <text evidence="23">The sequence shown here is derived from an EMBL/GenBank/DDBJ whole genome shotgun (WGS) entry which is preliminary data.</text>
</comment>
<evidence type="ECO:0000256" key="16">
    <source>
        <dbReference type="ARBA" id="ARBA00023136"/>
    </source>
</evidence>
<dbReference type="CDD" id="cd03467">
    <property type="entry name" value="Rieske"/>
    <property type="match status" value="1"/>
</dbReference>
<evidence type="ECO:0000256" key="17">
    <source>
        <dbReference type="ARBA" id="ARBA00023157"/>
    </source>
</evidence>
<name>A0A7C8FY77_9MICO</name>
<dbReference type="InterPro" id="IPR045603">
    <property type="entry name" value="QcrA_N"/>
</dbReference>
<dbReference type="GO" id="GO:0051537">
    <property type="term" value="F:2 iron, 2 sulfur cluster binding"/>
    <property type="evidence" value="ECO:0007669"/>
    <property type="project" value="UniProtKB-KW"/>
</dbReference>
<gene>
    <name evidence="23" type="ORF">F8O02_02915</name>
</gene>
<dbReference type="InterPro" id="IPR017941">
    <property type="entry name" value="Rieske_2Fe-2S"/>
</dbReference>
<dbReference type="InterPro" id="IPR014349">
    <property type="entry name" value="Rieske_Fe-S_prot"/>
</dbReference>
<keyword evidence="9" id="KW-0001">2Fe-2S</keyword>
<evidence type="ECO:0000256" key="2">
    <source>
        <dbReference type="ARBA" id="ARBA00004651"/>
    </source>
</evidence>
<dbReference type="GO" id="GO:0005886">
    <property type="term" value="C:plasma membrane"/>
    <property type="evidence" value="ECO:0007669"/>
    <property type="project" value="UniProtKB-SubCell"/>
</dbReference>
<keyword evidence="8 21" id="KW-0812">Transmembrane</keyword>
<keyword evidence="7" id="KW-0679">Respiratory chain</keyword>
<feature type="domain" description="Rieske" evidence="22">
    <location>
        <begin position="225"/>
        <end position="333"/>
    </location>
</feature>
<evidence type="ECO:0000256" key="19">
    <source>
        <dbReference type="ARBA" id="ARBA00032409"/>
    </source>
</evidence>
<keyword evidence="17" id="KW-1015">Disulfide bond</keyword>
<keyword evidence="14" id="KW-0408">Iron</keyword>
<dbReference type="PANTHER" id="PTHR10134">
    <property type="entry name" value="CYTOCHROME B-C1 COMPLEX SUBUNIT RIESKE, MITOCHONDRIAL"/>
    <property type="match status" value="1"/>
</dbReference>
<comment type="subcellular location">
    <subcellularLocation>
        <location evidence="2">Cell membrane</location>
        <topology evidence="2">Multi-pass membrane protein</topology>
    </subcellularLocation>
</comment>
<keyword evidence="15" id="KW-0411">Iron-sulfur</keyword>
<dbReference type="InterPro" id="IPR036922">
    <property type="entry name" value="Rieske_2Fe-2S_sf"/>
</dbReference>
<keyword evidence="16 21" id="KW-0472">Membrane</keyword>
<evidence type="ECO:0000256" key="4">
    <source>
        <dbReference type="ARBA" id="ARBA00015816"/>
    </source>
</evidence>
<protein>
    <recommendedName>
        <fullName evidence="4">Cytochrome bc1 complex Rieske iron-sulfur subunit</fullName>
    </recommendedName>
    <alternativeName>
        <fullName evidence="18">Cytochrome bc1 reductase complex subunit QcrA</fullName>
    </alternativeName>
    <alternativeName>
        <fullName evidence="19">Rieske iron-sulfur protein</fullName>
    </alternativeName>
</protein>
<reference evidence="23 24" key="1">
    <citation type="submission" date="2019-09" db="EMBL/GenBank/DDBJ databases">
        <title>Phylogeny of genus Pseudoclavibacter and closely related genus.</title>
        <authorList>
            <person name="Li Y."/>
        </authorList>
    </citation>
    <scope>NUCLEOTIDE SEQUENCE [LARGE SCALE GENOMIC DNA]</scope>
    <source>
        <strain evidence="23 24">JCM 16921</strain>
    </source>
</reference>
<keyword evidence="24" id="KW-1185">Reference proteome</keyword>
<evidence type="ECO:0000256" key="18">
    <source>
        <dbReference type="ARBA" id="ARBA00029586"/>
    </source>
</evidence>
<dbReference type="GO" id="GO:0004497">
    <property type="term" value="F:monooxygenase activity"/>
    <property type="evidence" value="ECO:0007669"/>
    <property type="project" value="UniProtKB-ARBA"/>
</dbReference>
<comment type="similarity">
    <text evidence="3">Belongs to the Rieske iron-sulfur protein family.</text>
</comment>
<dbReference type="GO" id="GO:0046872">
    <property type="term" value="F:metal ion binding"/>
    <property type="evidence" value="ECO:0007669"/>
    <property type="project" value="UniProtKB-KW"/>
</dbReference>
<evidence type="ECO:0000256" key="12">
    <source>
        <dbReference type="ARBA" id="ARBA00022989"/>
    </source>
</evidence>
<dbReference type="PROSITE" id="PS51296">
    <property type="entry name" value="RIESKE"/>
    <property type="match status" value="1"/>
</dbReference>
<evidence type="ECO:0000256" key="6">
    <source>
        <dbReference type="ARBA" id="ARBA00022475"/>
    </source>
</evidence>